<dbReference type="Proteomes" id="UP000273405">
    <property type="component" value="Unassembled WGS sequence"/>
</dbReference>
<dbReference type="AlphaFoldDB" id="A0A3A8ND22"/>
<proteinExistence type="predicted"/>
<evidence type="ECO:0000256" key="1">
    <source>
        <dbReference type="SAM" id="Phobius"/>
    </source>
</evidence>
<name>A0A3A8ND22_9BACT</name>
<keyword evidence="1" id="KW-0472">Membrane</keyword>
<feature type="transmembrane region" description="Helical" evidence="1">
    <location>
        <begin position="263"/>
        <end position="283"/>
    </location>
</feature>
<reference evidence="3" key="1">
    <citation type="submission" date="2018-09" db="EMBL/GenBank/DDBJ databases">
        <authorList>
            <person name="Livingstone P.G."/>
            <person name="Whitworth D.E."/>
        </authorList>
    </citation>
    <scope>NUCLEOTIDE SEQUENCE [LARGE SCALE GENOMIC DNA]</scope>
    <source>
        <strain evidence="3">CA040B</strain>
    </source>
</reference>
<evidence type="ECO:0000313" key="3">
    <source>
        <dbReference type="Proteomes" id="UP000273405"/>
    </source>
</evidence>
<gene>
    <name evidence="2" type="ORF">D7X12_21765</name>
</gene>
<evidence type="ECO:0000313" key="2">
    <source>
        <dbReference type="EMBL" id="RKH40081.1"/>
    </source>
</evidence>
<dbReference type="OrthoDB" id="5513932at2"/>
<dbReference type="RefSeq" id="WP_120627199.1">
    <property type="nucleotide sequence ID" value="NZ_RAWG01000142.1"/>
</dbReference>
<sequence length="288" mass="30221">MASEKHGRPVEALRNLTLSLQRLLASGVASGAVHGAADGLREELPELDGQWRTIAHDVLTVLARLAHEAAEREGAAPGAAAHTLAAAAMEGALEVLEREWQEGGLPVHDFMVRLNLLFDHAVEYARSRTDEIHTPGQRARIIVGSMVTEASERLHEAVPALVEDARVLAPLGEEVASKVGRGLVEGFASKLQEDSDALVSLLERAGQGLARGLAAGVHDELTSSIATSGQALGASVEKLAERTAAATLRGALEALATGLRRPLMAVASVGSALAVLSVLAVRWRRSPV</sequence>
<keyword evidence="1" id="KW-1133">Transmembrane helix</keyword>
<comment type="caution">
    <text evidence="2">The sequence shown here is derived from an EMBL/GenBank/DDBJ whole genome shotgun (WGS) entry which is preliminary data.</text>
</comment>
<keyword evidence="1" id="KW-0812">Transmembrane</keyword>
<keyword evidence="3" id="KW-1185">Reference proteome</keyword>
<organism evidence="2 3">
    <name type="scientific">Corallococcus sicarius</name>
    <dbReference type="NCBI Taxonomy" id="2316726"/>
    <lineage>
        <taxon>Bacteria</taxon>
        <taxon>Pseudomonadati</taxon>
        <taxon>Myxococcota</taxon>
        <taxon>Myxococcia</taxon>
        <taxon>Myxococcales</taxon>
        <taxon>Cystobacterineae</taxon>
        <taxon>Myxococcaceae</taxon>
        <taxon>Corallococcus</taxon>
    </lineage>
</organism>
<dbReference type="EMBL" id="RAWG01000142">
    <property type="protein sequence ID" value="RKH40081.1"/>
    <property type="molecule type" value="Genomic_DNA"/>
</dbReference>
<accession>A0A3A8ND22</accession>
<protein>
    <submittedName>
        <fullName evidence="2">Uncharacterized protein</fullName>
    </submittedName>
</protein>